<dbReference type="AlphaFoldDB" id="A0A3M6ZIN8"/>
<dbReference type="PROSITE" id="PS00012">
    <property type="entry name" value="PHOSPHOPANTETHEINE"/>
    <property type="match status" value="1"/>
</dbReference>
<dbReference type="Pfam" id="PF00550">
    <property type="entry name" value="PP-binding"/>
    <property type="match status" value="1"/>
</dbReference>
<dbReference type="GO" id="GO:0031177">
    <property type="term" value="F:phosphopantetheine binding"/>
    <property type="evidence" value="ECO:0007669"/>
    <property type="project" value="InterPro"/>
</dbReference>
<dbReference type="SUPFAM" id="SSF47336">
    <property type="entry name" value="ACP-like"/>
    <property type="match status" value="1"/>
</dbReference>
<dbReference type="InterPro" id="IPR009081">
    <property type="entry name" value="PP-bd_ACP"/>
</dbReference>
<dbReference type="InterPro" id="IPR000873">
    <property type="entry name" value="AMP-dep_synth/lig_dom"/>
</dbReference>
<dbReference type="EMBL" id="QWIJ01000080">
    <property type="protein sequence ID" value="RMX88189.1"/>
    <property type="molecule type" value="Genomic_DNA"/>
</dbReference>
<dbReference type="SMART" id="SM00823">
    <property type="entry name" value="PKS_PP"/>
    <property type="match status" value="1"/>
</dbReference>
<dbReference type="SUPFAM" id="SSF51735">
    <property type="entry name" value="NAD(P)-binding Rossmann-fold domains"/>
    <property type="match status" value="1"/>
</dbReference>
<dbReference type="Gene3D" id="3.40.50.720">
    <property type="entry name" value="NAD(P)-binding Rossmann-like Domain"/>
    <property type="match status" value="1"/>
</dbReference>
<reference evidence="6 7" key="1">
    <citation type="journal article" date="2018" name="BMC Genomics">
        <title>Genomic evidence for intraspecific hybridization in a clonal and extremely halotolerant yeast.</title>
        <authorList>
            <person name="Gostincar C."/>
            <person name="Stajich J.E."/>
            <person name="Zupancic J."/>
            <person name="Zalar P."/>
            <person name="Gunde-Cimerman N."/>
        </authorList>
    </citation>
    <scope>NUCLEOTIDE SEQUENCE [LARGE SCALE GENOMIC DNA]</scope>
    <source>
        <strain evidence="5 7">EXF-6654</strain>
        <strain evidence="4 6">EXF-6656</strain>
    </source>
</reference>
<dbReference type="Gene3D" id="3.40.50.12780">
    <property type="entry name" value="N-terminal domain of ligase-like"/>
    <property type="match status" value="1"/>
</dbReference>
<evidence type="ECO:0000313" key="5">
    <source>
        <dbReference type="EMBL" id="RMY15156.1"/>
    </source>
</evidence>
<dbReference type="InterPro" id="IPR036736">
    <property type="entry name" value="ACP-like_sf"/>
</dbReference>
<dbReference type="InterPro" id="IPR020806">
    <property type="entry name" value="PKS_PP-bd"/>
</dbReference>
<dbReference type="InterPro" id="IPR006162">
    <property type="entry name" value="Ppantetheine_attach_site"/>
</dbReference>
<proteinExistence type="predicted"/>
<dbReference type="Pfam" id="PF23562">
    <property type="entry name" value="AMP-binding_C_3"/>
    <property type="match status" value="1"/>
</dbReference>
<dbReference type="PANTHER" id="PTHR43439">
    <property type="entry name" value="PHENYLACETATE-COENZYME A LIGASE"/>
    <property type="match status" value="1"/>
</dbReference>
<dbReference type="InterPro" id="IPR020845">
    <property type="entry name" value="AMP-binding_CS"/>
</dbReference>
<dbReference type="InterPro" id="IPR013120">
    <property type="entry name" value="FAR_NAD-bd"/>
</dbReference>
<sequence length="1050" mass="115628">MGISQHNSVDETPILPTFVDSIAKQDPDTPWMNLPRSPDLKQGWYTLSFKDLADAVNGVARWAENVLGAGDGKTTIAYIGLNDARYAATFIGMMKAGYRTLLPSPRNSREGQAALFEAVQCSIVVHSEGIGSAVDSITAHQPHISTYTVPSFEELRSLGEKKGIHSSRYGRDENERPLILHTSGSTGFPKPIALNHGDLAAIYHLRSLPSPPGRFSIPDVFLTSEELVGMSPFFHAMGMIVLLRGIFSKGSLTVLPPEKPPNAQLVVEVLQQRNAVLGIFPPSILEQICSSEEGLRALGKLKYVFYGGGPLARGKGDIINQWTRVQTVIGSTEAGLIPTLVVEDRKDWDHFEWAKGSGAVMEDNGDGLYELVLKPENVKYQAVFHTFPDADEWRTKDLLHPRPEKPGLWLYKGRKDDVLVLSNGEKFNPVGFEKGLESHSLVKGAMVVGQGRFQTGLIVEPEWEALASDHTPEALLDTMWPKIEEMNNASPAHGRVWRSKVMFTKKEKPFKRAEKGSIMRRMTVALFEPEIEALYSDEASEKQLGKLDLSAGLPAAKSFVRKALKLAGVGLPEDGDDDEDIFAYGVDSLQVLAISSKLSHALSTKDKKMTVSARTVYTNPTINSLAAAMIGEENGEHANGTAAISREERMARMIEKYTRDLPDSSSLTAPSPSPEKHTIVLTGSTGSLGNYILQELIDSSQVAKIYCLNRSGTAEDRQRESFQRRGIAADFSKVSFLHTDFGKDQFGLHDRVYDELLQTVDVFIHNAWAVDFNLALESYQGTHISGTRRCVDFSTQSKHRAHIIFISSIASVGNWTGVHPNELEVPERLDTNHTVTLPQGYGESKHVASLILAAGAQRSGVPCTVARAGQLAGPSNGDSEWNRHEWLPSIVISSKAMGAVPQDLGNQDLVDWVPMDFAGKTVRDLALSQHSPSTTNKDLVRVAHIVNPSTTTWPRLVPAIRKSLQEQSGEAVRTVSFAAWLDELKRTEPLPAEIEQKPALKLADFYEGLLGHQGMPRLATEQTSKISQTVARMQPVSDDMMRKWTQQWWA</sequence>
<protein>
    <recommendedName>
        <fullName evidence="3">Carrier domain-containing protein</fullName>
    </recommendedName>
</protein>
<dbReference type="PANTHER" id="PTHR43439:SF2">
    <property type="entry name" value="ENZYME, PUTATIVE (JCVI)-RELATED"/>
    <property type="match status" value="1"/>
</dbReference>
<name>A0A3M6ZIN8_HORWE</name>
<accession>A0A3M6ZIN8</accession>
<dbReference type="OrthoDB" id="429813at2759"/>
<dbReference type="InterPro" id="IPR036291">
    <property type="entry name" value="NAD(P)-bd_dom_sf"/>
</dbReference>
<dbReference type="InterPro" id="IPR051414">
    <property type="entry name" value="Adenylate-forming_Reductase"/>
</dbReference>
<evidence type="ECO:0000313" key="4">
    <source>
        <dbReference type="EMBL" id="RMX88189.1"/>
    </source>
</evidence>
<evidence type="ECO:0000256" key="2">
    <source>
        <dbReference type="ARBA" id="ARBA00022553"/>
    </source>
</evidence>
<evidence type="ECO:0000256" key="1">
    <source>
        <dbReference type="ARBA" id="ARBA00022450"/>
    </source>
</evidence>
<dbReference type="InterPro" id="IPR042099">
    <property type="entry name" value="ANL_N_sf"/>
</dbReference>
<keyword evidence="2" id="KW-0597">Phosphoprotein</keyword>
<comment type="caution">
    <text evidence="5">The sequence shown here is derived from an EMBL/GenBank/DDBJ whole genome shotgun (WGS) entry which is preliminary data.</text>
</comment>
<dbReference type="PROSITE" id="PS50075">
    <property type="entry name" value="CARRIER"/>
    <property type="match status" value="1"/>
</dbReference>
<dbReference type="Gene3D" id="1.10.1200.10">
    <property type="entry name" value="ACP-like"/>
    <property type="match status" value="1"/>
</dbReference>
<evidence type="ECO:0000313" key="6">
    <source>
        <dbReference type="Proteomes" id="UP000281245"/>
    </source>
</evidence>
<evidence type="ECO:0000313" key="7">
    <source>
        <dbReference type="Proteomes" id="UP000282582"/>
    </source>
</evidence>
<dbReference type="PROSITE" id="PS00455">
    <property type="entry name" value="AMP_BINDING"/>
    <property type="match status" value="1"/>
</dbReference>
<organism evidence="5 7">
    <name type="scientific">Hortaea werneckii</name>
    <name type="common">Black yeast</name>
    <name type="synonym">Cladosporium werneckii</name>
    <dbReference type="NCBI Taxonomy" id="91943"/>
    <lineage>
        <taxon>Eukaryota</taxon>
        <taxon>Fungi</taxon>
        <taxon>Dikarya</taxon>
        <taxon>Ascomycota</taxon>
        <taxon>Pezizomycotina</taxon>
        <taxon>Dothideomycetes</taxon>
        <taxon>Dothideomycetidae</taxon>
        <taxon>Mycosphaerellales</taxon>
        <taxon>Teratosphaeriaceae</taxon>
        <taxon>Hortaea</taxon>
    </lineage>
</organism>
<dbReference type="Pfam" id="PF07993">
    <property type="entry name" value="NAD_binding_4"/>
    <property type="match status" value="1"/>
</dbReference>
<dbReference type="SUPFAM" id="SSF56801">
    <property type="entry name" value="Acetyl-CoA synthetase-like"/>
    <property type="match status" value="1"/>
</dbReference>
<dbReference type="Proteomes" id="UP000282582">
    <property type="component" value="Unassembled WGS sequence"/>
</dbReference>
<evidence type="ECO:0000259" key="3">
    <source>
        <dbReference type="PROSITE" id="PS50075"/>
    </source>
</evidence>
<dbReference type="Pfam" id="PF00501">
    <property type="entry name" value="AMP-binding"/>
    <property type="match status" value="1"/>
</dbReference>
<feature type="domain" description="Carrier" evidence="3">
    <location>
        <begin position="550"/>
        <end position="633"/>
    </location>
</feature>
<dbReference type="EMBL" id="QWIK01000043">
    <property type="protein sequence ID" value="RMY15156.1"/>
    <property type="molecule type" value="Genomic_DNA"/>
</dbReference>
<keyword evidence="1" id="KW-0596">Phosphopantetheine</keyword>
<gene>
    <name evidence="5" type="ORF">D0868_01041</name>
    <name evidence="4" type="ORF">D0869_01800</name>
</gene>
<dbReference type="Proteomes" id="UP000281245">
    <property type="component" value="Unassembled WGS sequence"/>
</dbReference>